<reference evidence="3 4" key="1">
    <citation type="submission" date="2017-05" db="EMBL/GenBank/DDBJ databases">
        <title>Full genome sequence of Pseudorhodoplanes sinuspersici.</title>
        <authorList>
            <person name="Dastgheib S.M.M."/>
            <person name="Shavandi M."/>
            <person name="Tirandaz H."/>
        </authorList>
    </citation>
    <scope>NUCLEOTIDE SEQUENCE [LARGE SCALE GENOMIC DNA]</scope>
    <source>
        <strain evidence="3 4">RIPI110</strain>
    </source>
</reference>
<accession>A0A1W6ZUI8</accession>
<dbReference type="STRING" id="1235591.CAK95_19670"/>
<evidence type="ECO:0000313" key="3">
    <source>
        <dbReference type="EMBL" id="ARQ01067.1"/>
    </source>
</evidence>
<gene>
    <name evidence="3" type="ORF">CAK95_19670</name>
</gene>
<evidence type="ECO:0000313" key="4">
    <source>
        <dbReference type="Proteomes" id="UP000194137"/>
    </source>
</evidence>
<keyword evidence="2" id="KW-0732">Signal</keyword>
<organism evidence="3 4">
    <name type="scientific">Pseudorhodoplanes sinuspersici</name>
    <dbReference type="NCBI Taxonomy" id="1235591"/>
    <lineage>
        <taxon>Bacteria</taxon>
        <taxon>Pseudomonadati</taxon>
        <taxon>Pseudomonadota</taxon>
        <taxon>Alphaproteobacteria</taxon>
        <taxon>Hyphomicrobiales</taxon>
        <taxon>Pseudorhodoplanes</taxon>
    </lineage>
</organism>
<name>A0A1W6ZUI8_9HYPH</name>
<protein>
    <submittedName>
        <fullName evidence="3">Uncharacterized protein</fullName>
    </submittedName>
</protein>
<feature type="chain" id="PRO_5043702688" evidence="2">
    <location>
        <begin position="29"/>
        <end position="122"/>
    </location>
</feature>
<dbReference type="KEGG" id="psin:CAK95_19670"/>
<feature type="compositionally biased region" description="Basic and acidic residues" evidence="1">
    <location>
        <begin position="111"/>
        <end position="122"/>
    </location>
</feature>
<proteinExistence type="predicted"/>
<sequence length="122" mass="12367">MEPGRCHRHLLAAVVILTGLFAAPQAQAHSGPHAQLRHHGVVGKTADGVAHATASVSSTADPQMAQCGVMMCCGNACSPGGCVIVGDALVPLPSYRGSTVLPGDAPPSSGRDSEGLRRPPRV</sequence>
<dbReference type="EMBL" id="CP021112">
    <property type="protein sequence ID" value="ARQ01067.1"/>
    <property type="molecule type" value="Genomic_DNA"/>
</dbReference>
<evidence type="ECO:0000256" key="1">
    <source>
        <dbReference type="SAM" id="MobiDB-lite"/>
    </source>
</evidence>
<dbReference type="Proteomes" id="UP000194137">
    <property type="component" value="Chromosome"/>
</dbReference>
<keyword evidence="4" id="KW-1185">Reference proteome</keyword>
<feature type="region of interest" description="Disordered" evidence="1">
    <location>
        <begin position="96"/>
        <end position="122"/>
    </location>
</feature>
<evidence type="ECO:0000256" key="2">
    <source>
        <dbReference type="SAM" id="SignalP"/>
    </source>
</evidence>
<feature type="signal peptide" evidence="2">
    <location>
        <begin position="1"/>
        <end position="28"/>
    </location>
</feature>
<dbReference type="AlphaFoldDB" id="A0A1W6ZUI8"/>